<evidence type="ECO:0000256" key="8">
    <source>
        <dbReference type="HAMAP-Rule" id="MF_02220"/>
    </source>
</evidence>
<dbReference type="InterPro" id="IPR006000">
    <property type="entry name" value="Xylulokinase"/>
</dbReference>
<keyword evidence="7 8" id="KW-0119">Carbohydrate metabolism</keyword>
<dbReference type="OrthoDB" id="9805576at2"/>
<dbReference type="GO" id="GO:0005524">
    <property type="term" value="F:ATP binding"/>
    <property type="evidence" value="ECO:0007669"/>
    <property type="project" value="UniProtKB-UniRule"/>
</dbReference>
<feature type="domain" description="Carbohydrate kinase FGGY N-terminal" evidence="11">
    <location>
        <begin position="5"/>
        <end position="248"/>
    </location>
</feature>
<evidence type="ECO:0000256" key="9">
    <source>
        <dbReference type="RuleBase" id="RU003733"/>
    </source>
</evidence>
<dbReference type="NCBIfam" id="TIGR01312">
    <property type="entry name" value="XylB"/>
    <property type="match status" value="1"/>
</dbReference>
<evidence type="ECO:0000256" key="7">
    <source>
        <dbReference type="ARBA" id="ARBA00023277"/>
    </source>
</evidence>
<gene>
    <name evidence="8 10" type="primary">xylB</name>
    <name evidence="13" type="ordered locus">Desru_3132</name>
</gene>
<dbReference type="GO" id="GO:0042732">
    <property type="term" value="P:D-xylose metabolic process"/>
    <property type="evidence" value="ECO:0007669"/>
    <property type="project" value="UniProtKB-KW"/>
</dbReference>
<evidence type="ECO:0000256" key="1">
    <source>
        <dbReference type="ARBA" id="ARBA00009156"/>
    </source>
</evidence>
<dbReference type="Proteomes" id="UP000009234">
    <property type="component" value="Chromosome"/>
</dbReference>
<dbReference type="PROSITE" id="PS00933">
    <property type="entry name" value="FGGY_KINASES_1"/>
    <property type="match status" value="1"/>
</dbReference>
<reference evidence="14" key="1">
    <citation type="submission" date="2011-05" db="EMBL/GenBank/DDBJ databases">
        <title>Complete sequence of Desulfotomaculum ruminis DSM 2154.</title>
        <authorList>
            <person name="Lucas S."/>
            <person name="Copeland A."/>
            <person name="Lapidus A."/>
            <person name="Cheng J.-F."/>
            <person name="Goodwin L."/>
            <person name="Pitluck S."/>
            <person name="Lu M."/>
            <person name="Detter J.C."/>
            <person name="Han C."/>
            <person name="Tapia R."/>
            <person name="Land M."/>
            <person name="Hauser L."/>
            <person name="Kyrpides N."/>
            <person name="Ivanova N."/>
            <person name="Mikhailova N."/>
            <person name="Pagani I."/>
            <person name="Stams A.J.M."/>
            <person name="Plugge C.M."/>
            <person name="Muyzer G."/>
            <person name="Kuever J."/>
            <person name="Parshina S.N."/>
            <person name="Ivanova A.E."/>
            <person name="Nazina T.N."/>
            <person name="Brambilla E."/>
            <person name="Spring S."/>
            <person name="Klenk H.-P."/>
            <person name="Woyke T."/>
        </authorList>
    </citation>
    <scope>NUCLEOTIDE SEQUENCE [LARGE SCALE GENOMIC DNA]</scope>
    <source>
        <strain evidence="14">ATCC 23193 / DSM 2154 / NCIB 8452 / DL</strain>
    </source>
</reference>
<evidence type="ECO:0000256" key="10">
    <source>
        <dbReference type="RuleBase" id="RU364073"/>
    </source>
</evidence>
<dbReference type="PIRSF" id="PIRSF000538">
    <property type="entry name" value="GlpK"/>
    <property type="match status" value="1"/>
</dbReference>
<evidence type="ECO:0000259" key="12">
    <source>
        <dbReference type="Pfam" id="PF02782"/>
    </source>
</evidence>
<keyword evidence="14" id="KW-1185">Reference proteome</keyword>
<dbReference type="SUPFAM" id="SSF53067">
    <property type="entry name" value="Actin-like ATPase domain"/>
    <property type="match status" value="2"/>
</dbReference>
<evidence type="ECO:0000259" key="11">
    <source>
        <dbReference type="Pfam" id="PF00370"/>
    </source>
</evidence>
<dbReference type="InterPro" id="IPR050406">
    <property type="entry name" value="FGGY_Carb_Kinase"/>
</dbReference>
<keyword evidence="2 8" id="KW-0859">Xylose metabolism</keyword>
<dbReference type="PANTHER" id="PTHR43095">
    <property type="entry name" value="SUGAR KINASE"/>
    <property type="match status" value="1"/>
</dbReference>
<keyword evidence="5 8" id="KW-0418">Kinase</keyword>
<dbReference type="PANTHER" id="PTHR43095:SF5">
    <property type="entry name" value="XYLULOSE KINASE"/>
    <property type="match status" value="1"/>
</dbReference>
<keyword evidence="6 8" id="KW-0067">ATP-binding</keyword>
<dbReference type="InterPro" id="IPR000577">
    <property type="entry name" value="Carb_kinase_FGGY"/>
</dbReference>
<dbReference type="GO" id="GO:0005998">
    <property type="term" value="P:xylulose catabolic process"/>
    <property type="evidence" value="ECO:0007669"/>
    <property type="project" value="UniProtKB-UniRule"/>
</dbReference>
<evidence type="ECO:0000313" key="13">
    <source>
        <dbReference type="EMBL" id="AEG61343.1"/>
    </source>
</evidence>
<dbReference type="PROSITE" id="PS00445">
    <property type="entry name" value="FGGY_KINASES_2"/>
    <property type="match status" value="1"/>
</dbReference>
<keyword evidence="4 8" id="KW-0547">Nucleotide-binding</keyword>
<evidence type="ECO:0000256" key="3">
    <source>
        <dbReference type="ARBA" id="ARBA00022679"/>
    </source>
</evidence>
<accession>F6DUF8</accession>
<dbReference type="InterPro" id="IPR018485">
    <property type="entry name" value="FGGY_C"/>
</dbReference>
<dbReference type="HAMAP" id="MF_02220">
    <property type="entry name" value="XylB"/>
    <property type="match status" value="1"/>
</dbReference>
<dbReference type="Pfam" id="PF00370">
    <property type="entry name" value="FGGY_N"/>
    <property type="match status" value="1"/>
</dbReference>
<evidence type="ECO:0000313" key="14">
    <source>
        <dbReference type="Proteomes" id="UP000009234"/>
    </source>
</evidence>
<evidence type="ECO:0000256" key="2">
    <source>
        <dbReference type="ARBA" id="ARBA00022629"/>
    </source>
</evidence>
<evidence type="ECO:0000256" key="6">
    <source>
        <dbReference type="ARBA" id="ARBA00022840"/>
    </source>
</evidence>
<dbReference type="CDD" id="cd07808">
    <property type="entry name" value="ASKHA_NBD_FGGY_EcXK-like"/>
    <property type="match status" value="1"/>
</dbReference>
<feature type="domain" description="Carbohydrate kinase FGGY C-terminal" evidence="12">
    <location>
        <begin position="258"/>
        <end position="453"/>
    </location>
</feature>
<feature type="binding site" evidence="8">
    <location>
        <begin position="82"/>
        <end position="83"/>
    </location>
    <ligand>
        <name>substrate</name>
    </ligand>
</feature>
<dbReference type="AlphaFoldDB" id="F6DUF8"/>
<dbReference type="HOGENOM" id="CLU_009281_3_0_9"/>
<dbReference type="STRING" id="696281.Desru_3132"/>
<feature type="active site" description="Proton acceptor" evidence="8">
    <location>
        <position position="241"/>
    </location>
</feature>
<dbReference type="InterPro" id="IPR018484">
    <property type="entry name" value="FGGY_N"/>
</dbReference>
<protein>
    <recommendedName>
        <fullName evidence="8 10">Xylulose kinase</fullName>
        <shortName evidence="8 10">Xylulokinase</shortName>
        <ecNumber evidence="8 10">2.7.1.17</ecNumber>
    </recommendedName>
</protein>
<evidence type="ECO:0000256" key="5">
    <source>
        <dbReference type="ARBA" id="ARBA00022777"/>
    </source>
</evidence>
<evidence type="ECO:0000256" key="4">
    <source>
        <dbReference type="ARBA" id="ARBA00022741"/>
    </source>
</evidence>
<dbReference type="KEGG" id="dru:Desru_3132"/>
<dbReference type="eggNOG" id="COG1070">
    <property type="taxonomic scope" value="Bacteria"/>
</dbReference>
<comment type="catalytic activity">
    <reaction evidence="8 10">
        <text>D-xylulose + ATP = D-xylulose 5-phosphate + ADP + H(+)</text>
        <dbReference type="Rhea" id="RHEA:10964"/>
        <dbReference type="ChEBI" id="CHEBI:15378"/>
        <dbReference type="ChEBI" id="CHEBI:17140"/>
        <dbReference type="ChEBI" id="CHEBI:30616"/>
        <dbReference type="ChEBI" id="CHEBI:57737"/>
        <dbReference type="ChEBI" id="CHEBI:456216"/>
        <dbReference type="EC" id="2.7.1.17"/>
    </reaction>
</comment>
<dbReference type="EMBL" id="CP002780">
    <property type="protein sequence ID" value="AEG61343.1"/>
    <property type="molecule type" value="Genomic_DNA"/>
</dbReference>
<reference evidence="13 14" key="2">
    <citation type="journal article" date="2012" name="Stand. Genomic Sci.">
        <title>Complete genome sequence of the sulfate-reducing firmicute Desulfotomaculum ruminis type strain (DL(T)).</title>
        <authorList>
            <person name="Spring S."/>
            <person name="Visser M."/>
            <person name="Lu M."/>
            <person name="Copeland A."/>
            <person name="Lapidus A."/>
            <person name="Lucas S."/>
            <person name="Cheng J.F."/>
            <person name="Han C."/>
            <person name="Tapia R."/>
            <person name="Goodwin L.A."/>
            <person name="Pitluck S."/>
            <person name="Ivanova N."/>
            <person name="Land M."/>
            <person name="Hauser L."/>
            <person name="Larimer F."/>
            <person name="Rohde M."/>
            <person name="Goker M."/>
            <person name="Detter J.C."/>
            <person name="Kyrpides N.C."/>
            <person name="Woyke T."/>
            <person name="Schaap P.J."/>
            <person name="Plugge C.M."/>
            <person name="Muyzer G."/>
            <person name="Kuever J."/>
            <person name="Pereira I.A."/>
            <person name="Parshina S.N."/>
            <person name="Bernier-Latmani R."/>
            <person name="Stams A.J."/>
            <person name="Klenk H.P."/>
        </authorList>
    </citation>
    <scope>NUCLEOTIDE SEQUENCE [LARGE SCALE GENOMIC DNA]</scope>
    <source>
        <strain evidence="14">ATCC 23193 / DSM 2154 / NCIB 8452 / DL</strain>
    </source>
</reference>
<dbReference type="InterPro" id="IPR018483">
    <property type="entry name" value="Carb_kinase_FGGY_CS"/>
</dbReference>
<dbReference type="RefSeq" id="WP_013843092.1">
    <property type="nucleotide sequence ID" value="NC_015589.1"/>
</dbReference>
<organism evidence="13 14">
    <name type="scientific">Desulforamulus ruminis (strain ATCC 23193 / DSM 2154 / NCIMB 8452 / DL)</name>
    <name type="common">Desulfotomaculum ruminis</name>
    <dbReference type="NCBI Taxonomy" id="696281"/>
    <lineage>
        <taxon>Bacteria</taxon>
        <taxon>Bacillati</taxon>
        <taxon>Bacillota</taxon>
        <taxon>Clostridia</taxon>
        <taxon>Eubacteriales</taxon>
        <taxon>Peptococcaceae</taxon>
        <taxon>Desulforamulus</taxon>
    </lineage>
</organism>
<dbReference type="Pfam" id="PF02782">
    <property type="entry name" value="FGGY_C"/>
    <property type="match status" value="1"/>
</dbReference>
<proteinExistence type="inferred from homology"/>
<dbReference type="GO" id="GO:0004856">
    <property type="term" value="F:D-xylulokinase activity"/>
    <property type="evidence" value="ECO:0007669"/>
    <property type="project" value="UniProtKB-UniRule"/>
</dbReference>
<keyword evidence="3 8" id="KW-0808">Transferase</keyword>
<comment type="similarity">
    <text evidence="1 8 9">Belongs to the FGGY kinase family.</text>
</comment>
<feature type="site" description="Important for activity" evidence="8">
    <location>
        <position position="9"/>
    </location>
</feature>
<sequence>MQSLFLGIDIGTTGVKALIMDEQGKGVTQATREYPLHIPQPGWAEQNPEDWYYATCEAVAAILRDGRVAAAQIKGIGLTGQMHGSVFLDRQGGIIREAILWCDQRTAEECREITAAVGDKRLIELVANPALAGFTAPKILWLRNHEPENYRRVAKVLLPKDYIRWRLTGVFATDVSDASGMLLLDVINRQWSGEMLAALDIPPAWLAEVFESPQVTGRVHARGAADTGLPQGIPVVAGAGDNAAGAVGSGIIRPGMATVSLGTSGVVFTPSRTPAVDPAGRLHTFCHAVPGQWHLMGVTLAAGGSLRWYRDALAGEERAAAQELAKDPYELLNDQAGLIPAGSEGLLFLPYLSGERTPHADPLARGVFLGLSLKHHKGHLVRSILEGVAFSLRDTLEIMKELGLALEDLRITGGGGRSPVWRQILADVLGLPLNLMENSDGPAYGAAILGAVGAGCWPSVEEAAAAACSSQELRGVLPIAENVQCYDRLYPLYREAYPSLKSLFWRLKDI</sequence>
<dbReference type="EC" id="2.7.1.17" evidence="8 10"/>
<comment type="function">
    <text evidence="8">Catalyzes the phosphorylation of D-xylulose to D-xylulose 5-phosphate.</text>
</comment>
<name>F6DUF8_DESRL</name>
<dbReference type="Gene3D" id="3.30.420.40">
    <property type="match status" value="2"/>
</dbReference>
<dbReference type="InterPro" id="IPR043129">
    <property type="entry name" value="ATPase_NBD"/>
</dbReference>